<organism evidence="2 3">
    <name type="scientific">Anaerorhabdus furcosa</name>
    <dbReference type="NCBI Taxonomy" id="118967"/>
    <lineage>
        <taxon>Bacteria</taxon>
        <taxon>Bacillati</taxon>
        <taxon>Bacillota</taxon>
        <taxon>Erysipelotrichia</taxon>
        <taxon>Erysipelotrichales</taxon>
        <taxon>Erysipelotrichaceae</taxon>
        <taxon>Anaerorhabdus</taxon>
    </lineage>
</organism>
<dbReference type="PANTHER" id="PTHR30390:SF7">
    <property type="entry name" value="PHOSPHOHEPTOSE ISOMERASE"/>
    <property type="match status" value="1"/>
</dbReference>
<dbReference type="OrthoDB" id="9805185at2"/>
<dbReference type="InterPro" id="IPR001347">
    <property type="entry name" value="SIS_dom"/>
</dbReference>
<evidence type="ECO:0000313" key="3">
    <source>
        <dbReference type="Proteomes" id="UP000243297"/>
    </source>
</evidence>
<dbReference type="GO" id="GO:0097367">
    <property type="term" value="F:carbohydrate derivative binding"/>
    <property type="evidence" value="ECO:0007669"/>
    <property type="project" value="InterPro"/>
</dbReference>
<sequence length="246" mass="27509">MKTVFEEFGTKVKNYLDDIMEVEKDNILEAARVMAEKVKNDGLVFTFGTGHSHMIAEEVFYRAGGLVPVYAIIEDGVTGNHDVTKSEFTERLHGYAKCIMDYHKPTSNDCMIIISESGRNAVPVEMAMECKKRGIFCIAITGVTYSMGQSSRHESGKRLCEVADIVIDNHTEFGDNCMKIDGFDQPVGPTSNIAANFIIHSLILETINNCVQSGMDVPVFFSGNLDGAREKNDIMLEKYWGRIRTW</sequence>
<dbReference type="CDD" id="cd05013">
    <property type="entry name" value="SIS_RpiR"/>
    <property type="match status" value="1"/>
</dbReference>
<dbReference type="EMBL" id="FUWY01000006">
    <property type="protein sequence ID" value="SJZ89771.1"/>
    <property type="molecule type" value="Genomic_DNA"/>
</dbReference>
<proteinExistence type="predicted"/>
<accession>A0A1T4PEJ7</accession>
<protein>
    <submittedName>
        <fullName evidence="2">Uncharacterized protein, contains SIS (Sugar ISomerase) phosphosugar binding domain</fullName>
    </submittedName>
</protein>
<dbReference type="NCBIfam" id="NF002805">
    <property type="entry name" value="PRK02947.1"/>
    <property type="match status" value="1"/>
</dbReference>
<name>A0A1T4PEJ7_9FIRM</name>
<evidence type="ECO:0000313" key="2">
    <source>
        <dbReference type="EMBL" id="SJZ89771.1"/>
    </source>
</evidence>
<reference evidence="3" key="1">
    <citation type="submission" date="2017-02" db="EMBL/GenBank/DDBJ databases">
        <authorList>
            <person name="Varghese N."/>
            <person name="Submissions S."/>
        </authorList>
    </citation>
    <scope>NUCLEOTIDE SEQUENCE [LARGE SCALE GENOMIC DNA]</scope>
    <source>
        <strain evidence="3">ATCC 25662</strain>
    </source>
</reference>
<keyword evidence="3" id="KW-1185">Reference proteome</keyword>
<evidence type="ECO:0000259" key="1">
    <source>
        <dbReference type="PROSITE" id="PS51464"/>
    </source>
</evidence>
<dbReference type="STRING" id="118967.SAMN02745191_1973"/>
<dbReference type="PANTHER" id="PTHR30390">
    <property type="entry name" value="SEDOHEPTULOSE 7-PHOSPHATE ISOMERASE / DNAA INITIATOR-ASSOCIATING FACTOR FOR REPLICATION INITIATION"/>
    <property type="match status" value="1"/>
</dbReference>
<dbReference type="InterPro" id="IPR035472">
    <property type="entry name" value="RpiR-like_SIS"/>
</dbReference>
<dbReference type="GO" id="GO:1901135">
    <property type="term" value="P:carbohydrate derivative metabolic process"/>
    <property type="evidence" value="ECO:0007669"/>
    <property type="project" value="InterPro"/>
</dbReference>
<dbReference type="RefSeq" id="WP_078712376.1">
    <property type="nucleotide sequence ID" value="NZ_FUWY01000006.1"/>
</dbReference>
<dbReference type="Gene3D" id="3.40.50.10490">
    <property type="entry name" value="Glucose-6-phosphate isomerase like protein, domain 1"/>
    <property type="match status" value="1"/>
</dbReference>
<dbReference type="GO" id="GO:0016853">
    <property type="term" value="F:isomerase activity"/>
    <property type="evidence" value="ECO:0007669"/>
    <property type="project" value="UniProtKB-KW"/>
</dbReference>
<keyword evidence="2" id="KW-0413">Isomerase</keyword>
<gene>
    <name evidence="2" type="ORF">SAMN02745191_1973</name>
</gene>
<dbReference type="InterPro" id="IPR046348">
    <property type="entry name" value="SIS_dom_sf"/>
</dbReference>
<feature type="domain" description="SIS" evidence="1">
    <location>
        <begin position="34"/>
        <end position="213"/>
    </location>
</feature>
<dbReference type="PROSITE" id="PS51464">
    <property type="entry name" value="SIS"/>
    <property type="match status" value="1"/>
</dbReference>
<dbReference type="AlphaFoldDB" id="A0A1T4PEJ7"/>
<dbReference type="SUPFAM" id="SSF53697">
    <property type="entry name" value="SIS domain"/>
    <property type="match status" value="1"/>
</dbReference>
<dbReference type="Proteomes" id="UP000243297">
    <property type="component" value="Unassembled WGS sequence"/>
</dbReference>
<dbReference type="InterPro" id="IPR050099">
    <property type="entry name" value="SIS_GmhA/DiaA_subfam"/>
</dbReference>
<dbReference type="Pfam" id="PF13580">
    <property type="entry name" value="SIS_2"/>
    <property type="match status" value="1"/>
</dbReference>